<keyword evidence="2 3" id="KW-0349">Heme</keyword>
<sequence length="262" mass="29746">MTNHMKKLCEIFDGIIEERIRSRSSKVVEVCNDVLDSLLNINIGEATSELSRSEMVHLFLDLFVAGIDTTSSIIEWIIAELLRNPDKLTKVRKELCQTIGKGETIEESHIFKLPFLQAVVKETFRLHPPIPLLLPHKCDEPVNILGFNVPKNAQVLVNVWAMGRDPTIWKNPDMFAPERFLECDINYKGNNFELIPFGAGKRICPGLPLAHRTMHLMVASLLHNFEWNLADGLIPEQLNMDEQFGLTLKRVQPLRVQAISSA</sequence>
<dbReference type="GO" id="GO:0016705">
    <property type="term" value="F:oxidoreductase activity, acting on paired donors, with incorporation or reduction of molecular oxygen"/>
    <property type="evidence" value="ECO:0007669"/>
    <property type="project" value="InterPro"/>
</dbReference>
<name>I3T6C9_MEDTR</name>
<keyword evidence="2 3" id="KW-0408">Iron</keyword>
<comment type="cofactor">
    <cofactor evidence="2">
        <name>heme</name>
        <dbReference type="ChEBI" id="CHEBI:30413"/>
    </cofactor>
</comment>
<organism evidence="4">
    <name type="scientific">Medicago truncatula</name>
    <name type="common">Barrel medic</name>
    <name type="synonym">Medicago tribuloides</name>
    <dbReference type="NCBI Taxonomy" id="3880"/>
    <lineage>
        <taxon>Eukaryota</taxon>
        <taxon>Viridiplantae</taxon>
        <taxon>Streptophyta</taxon>
        <taxon>Embryophyta</taxon>
        <taxon>Tracheophyta</taxon>
        <taxon>Spermatophyta</taxon>
        <taxon>Magnoliopsida</taxon>
        <taxon>eudicotyledons</taxon>
        <taxon>Gunneridae</taxon>
        <taxon>Pentapetalae</taxon>
        <taxon>rosids</taxon>
        <taxon>fabids</taxon>
        <taxon>Fabales</taxon>
        <taxon>Fabaceae</taxon>
        <taxon>Papilionoideae</taxon>
        <taxon>50 kb inversion clade</taxon>
        <taxon>NPAAA clade</taxon>
        <taxon>Hologalegina</taxon>
        <taxon>IRL clade</taxon>
        <taxon>Trifolieae</taxon>
        <taxon>Medicago</taxon>
    </lineage>
</organism>
<accession>I3T6C9</accession>
<dbReference type="InterPro" id="IPR002401">
    <property type="entry name" value="Cyt_P450_E_grp-I"/>
</dbReference>
<dbReference type="Pfam" id="PF00067">
    <property type="entry name" value="p450"/>
    <property type="match status" value="1"/>
</dbReference>
<proteinExistence type="evidence at transcript level"/>
<dbReference type="Gene3D" id="1.10.630.10">
    <property type="entry name" value="Cytochrome P450"/>
    <property type="match status" value="1"/>
</dbReference>
<dbReference type="AlphaFoldDB" id="I3T6C9"/>
<dbReference type="EMBL" id="BT148277">
    <property type="protein sequence ID" value="AFK48071.1"/>
    <property type="molecule type" value="mRNA"/>
</dbReference>
<dbReference type="InterPro" id="IPR017972">
    <property type="entry name" value="Cyt_P450_CS"/>
</dbReference>
<evidence type="ECO:0000256" key="1">
    <source>
        <dbReference type="ARBA" id="ARBA00010617"/>
    </source>
</evidence>
<evidence type="ECO:0000256" key="2">
    <source>
        <dbReference type="PIRSR" id="PIRSR602401-1"/>
    </source>
</evidence>
<dbReference type="PRINTS" id="PR00385">
    <property type="entry name" value="P450"/>
</dbReference>
<dbReference type="FunFam" id="1.10.630.10:FF:000163">
    <property type="entry name" value="Geraniol 8-hydroxylase"/>
    <property type="match status" value="1"/>
</dbReference>
<dbReference type="ExpressionAtlas" id="I3T6C9">
    <property type="expression patterns" value="differential"/>
</dbReference>
<evidence type="ECO:0000313" key="4">
    <source>
        <dbReference type="EMBL" id="AFK48071.1"/>
    </source>
</evidence>
<keyword evidence="3" id="KW-0560">Oxidoreductase</keyword>
<dbReference type="PROSITE" id="PS00086">
    <property type="entry name" value="CYTOCHROME_P450"/>
    <property type="match status" value="1"/>
</dbReference>
<evidence type="ECO:0008006" key="5">
    <source>
        <dbReference type="Google" id="ProtNLM"/>
    </source>
</evidence>
<dbReference type="PANTHER" id="PTHR47950">
    <property type="entry name" value="CYTOCHROME P450, FAMILY 76, SUBFAMILY C, POLYPEPTIDE 5-RELATED"/>
    <property type="match status" value="1"/>
</dbReference>
<dbReference type="InterPro" id="IPR001128">
    <property type="entry name" value="Cyt_P450"/>
</dbReference>
<comment type="similarity">
    <text evidence="1 3">Belongs to the cytochrome P450 family.</text>
</comment>
<reference evidence="4" key="1">
    <citation type="submission" date="2012-05" db="EMBL/GenBank/DDBJ databases">
        <authorList>
            <person name="Krishnakumar V."/>
            <person name="Cheung F."/>
            <person name="Xiao Y."/>
            <person name="Chan A."/>
            <person name="Moskal W.A."/>
            <person name="Town C.D."/>
        </authorList>
    </citation>
    <scope>NUCLEOTIDE SEQUENCE</scope>
</reference>
<dbReference type="SUPFAM" id="SSF48264">
    <property type="entry name" value="Cytochrome P450"/>
    <property type="match status" value="1"/>
</dbReference>
<keyword evidence="2 3" id="KW-0479">Metal-binding</keyword>
<protein>
    <recommendedName>
        <fullName evidence="5">Geraniol 8-hydroxylase</fullName>
    </recommendedName>
</protein>
<dbReference type="GO" id="GO:0004497">
    <property type="term" value="F:monooxygenase activity"/>
    <property type="evidence" value="ECO:0007669"/>
    <property type="project" value="UniProtKB-KW"/>
</dbReference>
<dbReference type="GO" id="GO:0020037">
    <property type="term" value="F:heme binding"/>
    <property type="evidence" value="ECO:0007669"/>
    <property type="project" value="InterPro"/>
</dbReference>
<dbReference type="InterPro" id="IPR036396">
    <property type="entry name" value="Cyt_P450_sf"/>
</dbReference>
<dbReference type="PRINTS" id="PR00463">
    <property type="entry name" value="EP450I"/>
</dbReference>
<keyword evidence="3" id="KW-0503">Monooxygenase</keyword>
<evidence type="ECO:0000256" key="3">
    <source>
        <dbReference type="RuleBase" id="RU000461"/>
    </source>
</evidence>
<dbReference type="GO" id="GO:0005506">
    <property type="term" value="F:iron ion binding"/>
    <property type="evidence" value="ECO:0007669"/>
    <property type="project" value="InterPro"/>
</dbReference>
<dbReference type="PANTHER" id="PTHR47950:SF30">
    <property type="entry name" value="CYTOCHROME P450 FAMILY PROTEIN"/>
    <property type="match status" value="1"/>
</dbReference>
<feature type="binding site" description="axial binding residue" evidence="2">
    <location>
        <position position="204"/>
    </location>
    <ligand>
        <name>heme</name>
        <dbReference type="ChEBI" id="CHEBI:30413"/>
    </ligand>
    <ligandPart>
        <name>Fe</name>
        <dbReference type="ChEBI" id="CHEBI:18248"/>
    </ligandPart>
</feature>